<name>A0A251UB13_HELAN</name>
<reference evidence="1" key="3">
    <citation type="submission" date="2020-06" db="EMBL/GenBank/DDBJ databases">
        <title>Helianthus annuus Genome sequencing and assembly Release 2.</title>
        <authorList>
            <person name="Gouzy J."/>
            <person name="Langlade N."/>
            <person name="Munos S."/>
        </authorList>
    </citation>
    <scope>NUCLEOTIDE SEQUENCE</scope>
    <source>
        <tissue evidence="1">Leaves</tissue>
    </source>
</reference>
<organism evidence="2 3">
    <name type="scientific">Helianthus annuus</name>
    <name type="common">Common sunflower</name>
    <dbReference type="NCBI Taxonomy" id="4232"/>
    <lineage>
        <taxon>Eukaryota</taxon>
        <taxon>Viridiplantae</taxon>
        <taxon>Streptophyta</taxon>
        <taxon>Embryophyta</taxon>
        <taxon>Tracheophyta</taxon>
        <taxon>Spermatophyta</taxon>
        <taxon>Magnoliopsida</taxon>
        <taxon>eudicotyledons</taxon>
        <taxon>Gunneridae</taxon>
        <taxon>Pentapetalae</taxon>
        <taxon>asterids</taxon>
        <taxon>campanulids</taxon>
        <taxon>Asterales</taxon>
        <taxon>Asteraceae</taxon>
        <taxon>Asteroideae</taxon>
        <taxon>Heliantheae alliance</taxon>
        <taxon>Heliantheae</taxon>
        <taxon>Helianthus</taxon>
    </lineage>
</organism>
<dbReference type="EMBL" id="CM007896">
    <property type="protein sequence ID" value="OTG20525.1"/>
    <property type="molecule type" value="Genomic_DNA"/>
</dbReference>
<dbReference type="EMBL" id="MNCJ02000322">
    <property type="protein sequence ID" value="KAF5799076.1"/>
    <property type="molecule type" value="Genomic_DNA"/>
</dbReference>
<evidence type="ECO:0000313" key="1">
    <source>
        <dbReference type="EMBL" id="KAF5799076.1"/>
    </source>
</evidence>
<dbReference type="AlphaFoldDB" id="A0A251UB13"/>
<gene>
    <name evidence="2" type="ORF">HannXRQ_Chr07g0194081</name>
    <name evidence="1" type="ORF">HanXRQr2_Chr07g0300381</name>
</gene>
<accession>A0A251UB13</accession>
<dbReference type="Proteomes" id="UP000215914">
    <property type="component" value="Chromosome 7"/>
</dbReference>
<evidence type="ECO:0000313" key="2">
    <source>
        <dbReference type="EMBL" id="OTG20525.1"/>
    </source>
</evidence>
<dbReference type="Gramene" id="mRNA:HanXRQr2_Chr07g0300381">
    <property type="protein sequence ID" value="mRNA:HanXRQr2_Chr07g0300381"/>
    <property type="gene ID" value="HanXRQr2_Chr07g0300381"/>
</dbReference>
<dbReference type="InParanoid" id="A0A251UB13"/>
<keyword evidence="3" id="KW-1185">Reference proteome</keyword>
<evidence type="ECO:0000313" key="3">
    <source>
        <dbReference type="Proteomes" id="UP000215914"/>
    </source>
</evidence>
<reference evidence="2" key="2">
    <citation type="submission" date="2017-02" db="EMBL/GenBank/DDBJ databases">
        <title>Sunflower complete genome.</title>
        <authorList>
            <person name="Langlade N."/>
            <person name="Munos S."/>
        </authorList>
    </citation>
    <scope>NUCLEOTIDE SEQUENCE [LARGE SCALE GENOMIC DNA]</scope>
    <source>
        <tissue evidence="2">Leaves</tissue>
    </source>
</reference>
<proteinExistence type="predicted"/>
<protein>
    <submittedName>
        <fullName evidence="2">Uncharacterized protein</fullName>
    </submittedName>
</protein>
<sequence>MYGPRSIAAWFPPLRGRLQDHAKKLAKFQFLFSTIHIKAKRSNQLALFSPDLLATIVVANTFRIDKVRAGERCGRNRLPESSQLFRTQAIWSHMIVYTSQPINKVICPHLPLGVETQSYSKLSNTHLIQISAQ</sequence>
<reference evidence="1 3" key="1">
    <citation type="journal article" date="2017" name="Nature">
        <title>The sunflower genome provides insights into oil metabolism, flowering and Asterid evolution.</title>
        <authorList>
            <person name="Badouin H."/>
            <person name="Gouzy J."/>
            <person name="Grassa C.J."/>
            <person name="Murat F."/>
            <person name="Staton S.E."/>
            <person name="Cottret L."/>
            <person name="Lelandais-Briere C."/>
            <person name="Owens G.L."/>
            <person name="Carrere S."/>
            <person name="Mayjonade B."/>
            <person name="Legrand L."/>
            <person name="Gill N."/>
            <person name="Kane N.C."/>
            <person name="Bowers J.E."/>
            <person name="Hubner S."/>
            <person name="Bellec A."/>
            <person name="Berard A."/>
            <person name="Berges H."/>
            <person name="Blanchet N."/>
            <person name="Boniface M.C."/>
            <person name="Brunel D."/>
            <person name="Catrice O."/>
            <person name="Chaidir N."/>
            <person name="Claudel C."/>
            <person name="Donnadieu C."/>
            <person name="Faraut T."/>
            <person name="Fievet G."/>
            <person name="Helmstetter N."/>
            <person name="King M."/>
            <person name="Knapp S.J."/>
            <person name="Lai Z."/>
            <person name="Le Paslier M.C."/>
            <person name="Lippi Y."/>
            <person name="Lorenzon L."/>
            <person name="Mandel J.R."/>
            <person name="Marage G."/>
            <person name="Marchand G."/>
            <person name="Marquand E."/>
            <person name="Bret-Mestries E."/>
            <person name="Morien E."/>
            <person name="Nambeesan S."/>
            <person name="Nguyen T."/>
            <person name="Pegot-Espagnet P."/>
            <person name="Pouilly N."/>
            <person name="Raftis F."/>
            <person name="Sallet E."/>
            <person name="Schiex T."/>
            <person name="Thomas J."/>
            <person name="Vandecasteele C."/>
            <person name="Vares D."/>
            <person name="Vear F."/>
            <person name="Vautrin S."/>
            <person name="Crespi M."/>
            <person name="Mangin B."/>
            <person name="Burke J.M."/>
            <person name="Salse J."/>
            <person name="Munos S."/>
            <person name="Vincourt P."/>
            <person name="Rieseberg L.H."/>
            <person name="Langlade N.B."/>
        </authorList>
    </citation>
    <scope>NUCLEOTIDE SEQUENCE [LARGE SCALE GENOMIC DNA]</scope>
    <source>
        <strain evidence="3">cv. SF193</strain>
        <tissue evidence="1">Leaves</tissue>
    </source>
</reference>